<name>A0AAD7PGJ7_QUISA</name>
<evidence type="ECO:0000313" key="3">
    <source>
        <dbReference type="Proteomes" id="UP001163823"/>
    </source>
</evidence>
<sequence length="116" mass="13009">MEAQRDKKRVRDDSDEFGSDSVEVKKLRENLLEFLDDSDPDPSSHDLDSVMKSLQEEISAPCSPVPLIDLTLESAESQPDIGYLLEASDYELGLPPGNSSNEEVKNRRDRVNPSLF</sequence>
<dbReference type="EMBL" id="JARAOO010000010">
    <property type="protein sequence ID" value="KAJ7954090.1"/>
    <property type="molecule type" value="Genomic_DNA"/>
</dbReference>
<protein>
    <submittedName>
        <fullName evidence="2">Carbohydrate-responsive element-binding protein</fullName>
    </submittedName>
</protein>
<reference evidence="2" key="1">
    <citation type="journal article" date="2023" name="Science">
        <title>Elucidation of the pathway for biosynthesis of saponin adjuvants from the soapbark tree.</title>
        <authorList>
            <person name="Reed J."/>
            <person name="Orme A."/>
            <person name="El-Demerdash A."/>
            <person name="Owen C."/>
            <person name="Martin L.B.B."/>
            <person name="Misra R.C."/>
            <person name="Kikuchi S."/>
            <person name="Rejzek M."/>
            <person name="Martin A.C."/>
            <person name="Harkess A."/>
            <person name="Leebens-Mack J."/>
            <person name="Louveau T."/>
            <person name="Stephenson M.J."/>
            <person name="Osbourn A."/>
        </authorList>
    </citation>
    <scope>NUCLEOTIDE SEQUENCE</scope>
    <source>
        <strain evidence="2">S10</strain>
    </source>
</reference>
<dbReference type="PANTHER" id="PTHR34539:SF19">
    <property type="entry name" value="T6J4.11 PROTEIN"/>
    <property type="match status" value="1"/>
</dbReference>
<feature type="compositionally biased region" description="Basic and acidic residues" evidence="1">
    <location>
        <begin position="102"/>
        <end position="116"/>
    </location>
</feature>
<gene>
    <name evidence="2" type="ORF">O6P43_025703</name>
</gene>
<dbReference type="KEGG" id="qsa:O6P43_025703"/>
<feature type="region of interest" description="Disordered" evidence="1">
    <location>
        <begin position="92"/>
        <end position="116"/>
    </location>
</feature>
<evidence type="ECO:0000256" key="1">
    <source>
        <dbReference type="SAM" id="MobiDB-lite"/>
    </source>
</evidence>
<proteinExistence type="predicted"/>
<accession>A0AAD7PGJ7</accession>
<comment type="caution">
    <text evidence="2">The sequence shown here is derived from an EMBL/GenBank/DDBJ whole genome shotgun (WGS) entry which is preliminary data.</text>
</comment>
<organism evidence="2 3">
    <name type="scientific">Quillaja saponaria</name>
    <name type="common">Soap bark tree</name>
    <dbReference type="NCBI Taxonomy" id="32244"/>
    <lineage>
        <taxon>Eukaryota</taxon>
        <taxon>Viridiplantae</taxon>
        <taxon>Streptophyta</taxon>
        <taxon>Embryophyta</taxon>
        <taxon>Tracheophyta</taxon>
        <taxon>Spermatophyta</taxon>
        <taxon>Magnoliopsida</taxon>
        <taxon>eudicotyledons</taxon>
        <taxon>Gunneridae</taxon>
        <taxon>Pentapetalae</taxon>
        <taxon>rosids</taxon>
        <taxon>fabids</taxon>
        <taxon>Fabales</taxon>
        <taxon>Quillajaceae</taxon>
        <taxon>Quillaja</taxon>
    </lineage>
</organism>
<dbReference type="AlphaFoldDB" id="A0AAD7PGJ7"/>
<feature type="region of interest" description="Disordered" evidence="1">
    <location>
        <begin position="1"/>
        <end position="21"/>
    </location>
</feature>
<dbReference type="PANTHER" id="PTHR34539">
    <property type="entry name" value="T6J4.11 PROTEIN"/>
    <property type="match status" value="1"/>
</dbReference>
<keyword evidence="3" id="KW-1185">Reference proteome</keyword>
<evidence type="ECO:0000313" key="2">
    <source>
        <dbReference type="EMBL" id="KAJ7954090.1"/>
    </source>
</evidence>
<dbReference type="Proteomes" id="UP001163823">
    <property type="component" value="Chromosome 10"/>
</dbReference>